<gene>
    <name evidence="2" type="ORF">BHF71_01150</name>
</gene>
<feature type="transmembrane region" description="Helical" evidence="1">
    <location>
        <begin position="42"/>
        <end position="65"/>
    </location>
</feature>
<reference evidence="2 3" key="1">
    <citation type="submission" date="2016-09" db="EMBL/GenBank/DDBJ databases">
        <title>Draft genome sequence for the type strain of Vulcanibacillus modesticaldus BR, a strictly anaerobic, moderately thermophilic, and nitrate-reducing bacterium from deep sea-hydrothermal vents of the Mid-Atlantic Ridge.</title>
        <authorList>
            <person name="Abin C.A."/>
            <person name="Hollibaugh J.T."/>
        </authorList>
    </citation>
    <scope>NUCLEOTIDE SEQUENCE [LARGE SCALE GENOMIC DNA]</scope>
    <source>
        <strain evidence="2 3">BR</strain>
    </source>
</reference>
<name>A0A1D2YVR4_9BACI</name>
<evidence type="ECO:0000313" key="3">
    <source>
        <dbReference type="Proteomes" id="UP000243739"/>
    </source>
</evidence>
<keyword evidence="3" id="KW-1185">Reference proteome</keyword>
<proteinExistence type="predicted"/>
<organism evidence="2 3">
    <name type="scientific">Vulcanibacillus modesticaldus</name>
    <dbReference type="NCBI Taxonomy" id="337097"/>
    <lineage>
        <taxon>Bacteria</taxon>
        <taxon>Bacillati</taxon>
        <taxon>Bacillota</taxon>
        <taxon>Bacilli</taxon>
        <taxon>Bacillales</taxon>
        <taxon>Bacillaceae</taxon>
        <taxon>Vulcanibacillus</taxon>
    </lineage>
</organism>
<dbReference type="EMBL" id="MIJF01000013">
    <property type="protein sequence ID" value="OEF99812.1"/>
    <property type="molecule type" value="Genomic_DNA"/>
</dbReference>
<dbReference type="RefSeq" id="WP_069656299.1">
    <property type="nucleotide sequence ID" value="NZ_MIJF01000013.1"/>
</dbReference>
<dbReference type="Proteomes" id="UP000243739">
    <property type="component" value="Unassembled WGS sequence"/>
</dbReference>
<dbReference type="STRING" id="337097.BHF71_01150"/>
<keyword evidence="1" id="KW-0472">Membrane</keyword>
<feature type="transmembrane region" description="Helical" evidence="1">
    <location>
        <begin position="12"/>
        <end position="30"/>
    </location>
</feature>
<dbReference type="AlphaFoldDB" id="A0A1D2YVR4"/>
<keyword evidence="1" id="KW-1133">Transmembrane helix</keyword>
<comment type="caution">
    <text evidence="2">The sequence shown here is derived from an EMBL/GenBank/DDBJ whole genome shotgun (WGS) entry which is preliminary data.</text>
</comment>
<protein>
    <submittedName>
        <fullName evidence="2">Uncharacterized protein</fullName>
    </submittedName>
</protein>
<evidence type="ECO:0000256" key="1">
    <source>
        <dbReference type="SAM" id="Phobius"/>
    </source>
</evidence>
<sequence>MSNWKFNLFIKWFFILSFAIGIPIVIIDTWKDATLSYDEKIIFSLFVILVPPFMAFLVYKIFLIIQKYT</sequence>
<accession>A0A1D2YVR4</accession>
<keyword evidence="1" id="KW-0812">Transmembrane</keyword>
<evidence type="ECO:0000313" key="2">
    <source>
        <dbReference type="EMBL" id="OEF99812.1"/>
    </source>
</evidence>